<dbReference type="Pfam" id="PF00171">
    <property type="entry name" value="Aldedh"/>
    <property type="match status" value="1"/>
</dbReference>
<evidence type="ECO:0000259" key="6">
    <source>
        <dbReference type="Pfam" id="PF00171"/>
    </source>
</evidence>
<dbReference type="CDD" id="cd07114">
    <property type="entry name" value="ALDH_DhaS"/>
    <property type="match status" value="1"/>
</dbReference>
<gene>
    <name evidence="7" type="ORF">ABB55_24475</name>
</gene>
<dbReference type="SUPFAM" id="SSF53720">
    <property type="entry name" value="ALDH-like"/>
    <property type="match status" value="1"/>
</dbReference>
<keyword evidence="8" id="KW-1185">Reference proteome</keyword>
<dbReference type="Gene3D" id="3.40.309.10">
    <property type="entry name" value="Aldehyde Dehydrogenase, Chain A, domain 2"/>
    <property type="match status" value="1"/>
</dbReference>
<dbReference type="InterPro" id="IPR029510">
    <property type="entry name" value="Ald_DH_CS_GLU"/>
</dbReference>
<dbReference type="FunFam" id="3.40.309.10:FF:000012">
    <property type="entry name" value="Betaine aldehyde dehydrogenase"/>
    <property type="match status" value="1"/>
</dbReference>
<dbReference type="AlphaFoldDB" id="A0A0N8GFQ7"/>
<sequence>MKTYQLYIDGRFVDAEGGRTFETVDPYRGEVWAHVAHAGAADVDRAVQAADAARRGEWGRMSASKRGRLLMRLADLIEAEAPRLAEIEVRDNGKLYAEMSGQTRYIAEWYRYFGGLADKIEGAVIPSDKADVLNFTRLEPVGVVAMITAWNSPLMLLTWKLAAALAAGCTAVIKPSEFTSASTLEFMPLFEQAGFPPGVVNTVTGFGADTGAALVSHDKVAKVAFTGSDATGQKIYEMAARGMKQVSLELGGKSPNIVFEDADLEAAVMGAISGIFAATGQTCIAGSRLLLQRSIHDRFMERLIEVARSARIGDPMSPDTHVGPVTTPPQYRKVLDYIEIAKQEGARCVFGGKPYTGEGAWVEGRTGGQFVEPTIFTEVRNDMRIAQEEVFGPVLAVIPFDDEADAIRIANDVKFGLAAGVWTRDLGRAVRLSERLEVGMVWVNTYRMVSYTSPFGGVKRSGIGRESGMESIREWLHVKSVWFAASSSVANPFIMR</sequence>
<dbReference type="RefSeq" id="WP_054361159.1">
    <property type="nucleotide sequence ID" value="NZ_LJYW01000001.1"/>
</dbReference>
<dbReference type="EMBL" id="LJYW01000001">
    <property type="protein sequence ID" value="KPL54993.1"/>
    <property type="molecule type" value="Genomic_DNA"/>
</dbReference>
<dbReference type="InterPro" id="IPR015590">
    <property type="entry name" value="Aldehyde_DH_dom"/>
</dbReference>
<dbReference type="InterPro" id="IPR016162">
    <property type="entry name" value="Ald_DH_N"/>
</dbReference>
<dbReference type="GO" id="GO:0016620">
    <property type="term" value="F:oxidoreductase activity, acting on the aldehyde or oxo group of donors, NAD or NADP as acceptor"/>
    <property type="evidence" value="ECO:0007669"/>
    <property type="project" value="InterPro"/>
</dbReference>
<reference evidence="7 8" key="1">
    <citation type="submission" date="2015-09" db="EMBL/GenBank/DDBJ databases">
        <authorList>
            <consortium name="Swine Surveillance"/>
        </authorList>
    </citation>
    <scope>NUCLEOTIDE SEQUENCE [LARGE SCALE GENOMIC DNA]</scope>
    <source>
        <strain evidence="7 8">16</strain>
    </source>
</reference>
<dbReference type="Proteomes" id="UP000048984">
    <property type="component" value="Unassembled WGS sequence"/>
</dbReference>
<evidence type="ECO:0000256" key="5">
    <source>
        <dbReference type="RuleBase" id="RU003345"/>
    </source>
</evidence>
<dbReference type="OrthoDB" id="9812625at2"/>
<dbReference type="InterPro" id="IPR016160">
    <property type="entry name" value="Ald_DH_CS_CYS"/>
</dbReference>
<dbReference type="Gene3D" id="3.40.605.10">
    <property type="entry name" value="Aldehyde Dehydrogenase, Chain A, domain 1"/>
    <property type="match status" value="1"/>
</dbReference>
<evidence type="ECO:0000313" key="8">
    <source>
        <dbReference type="Proteomes" id="UP000048984"/>
    </source>
</evidence>
<organism evidence="7 8">
    <name type="scientific">Prosthecodimorpha hirschii</name>
    <dbReference type="NCBI Taxonomy" id="665126"/>
    <lineage>
        <taxon>Bacteria</taxon>
        <taxon>Pseudomonadati</taxon>
        <taxon>Pseudomonadota</taxon>
        <taxon>Alphaproteobacteria</taxon>
        <taxon>Hyphomicrobiales</taxon>
        <taxon>Ancalomicrobiaceae</taxon>
        <taxon>Prosthecodimorpha</taxon>
    </lineage>
</organism>
<dbReference type="InterPro" id="IPR016163">
    <property type="entry name" value="Ald_DH_C"/>
</dbReference>
<name>A0A0N8GFQ7_9HYPH</name>
<protein>
    <submittedName>
        <fullName evidence="7">Carnitine dehydratase</fullName>
    </submittedName>
</protein>
<evidence type="ECO:0000313" key="7">
    <source>
        <dbReference type="EMBL" id="KPL54993.1"/>
    </source>
</evidence>
<comment type="similarity">
    <text evidence="1 5">Belongs to the aldehyde dehydrogenase family.</text>
</comment>
<dbReference type="PROSITE" id="PS00070">
    <property type="entry name" value="ALDEHYDE_DEHYDR_CYS"/>
    <property type="match status" value="1"/>
</dbReference>
<keyword evidence="2 5" id="KW-0560">Oxidoreductase</keyword>
<proteinExistence type="inferred from homology"/>
<feature type="active site" evidence="4">
    <location>
        <position position="249"/>
    </location>
</feature>
<keyword evidence="3" id="KW-0558">Oxidation</keyword>
<feature type="domain" description="Aldehyde dehydrogenase" evidence="6">
    <location>
        <begin position="12"/>
        <end position="481"/>
    </location>
</feature>
<evidence type="ECO:0000256" key="2">
    <source>
        <dbReference type="ARBA" id="ARBA00023002"/>
    </source>
</evidence>
<dbReference type="PANTHER" id="PTHR11699">
    <property type="entry name" value="ALDEHYDE DEHYDROGENASE-RELATED"/>
    <property type="match status" value="1"/>
</dbReference>
<dbReference type="FunFam" id="3.40.605.10:FF:000007">
    <property type="entry name" value="NAD/NADP-dependent betaine aldehyde dehydrogenase"/>
    <property type="match status" value="1"/>
</dbReference>
<evidence type="ECO:0000256" key="1">
    <source>
        <dbReference type="ARBA" id="ARBA00009986"/>
    </source>
</evidence>
<accession>A0A0N8GFQ7</accession>
<evidence type="ECO:0000256" key="3">
    <source>
        <dbReference type="ARBA" id="ARBA00023097"/>
    </source>
</evidence>
<dbReference type="PROSITE" id="PS00687">
    <property type="entry name" value="ALDEHYDE_DEHYDR_GLU"/>
    <property type="match status" value="1"/>
</dbReference>
<reference evidence="7 8" key="2">
    <citation type="submission" date="2015-10" db="EMBL/GenBank/DDBJ databases">
        <title>Draft Genome Sequence of Prosthecomicrobium hirschii ATCC 27832.</title>
        <authorList>
            <person name="Daniel J."/>
            <person name="Givan S.A."/>
            <person name="Brun Y.V."/>
            <person name="Brown P.J."/>
        </authorList>
    </citation>
    <scope>NUCLEOTIDE SEQUENCE [LARGE SCALE GENOMIC DNA]</scope>
    <source>
        <strain evidence="7 8">16</strain>
    </source>
</reference>
<evidence type="ECO:0000256" key="4">
    <source>
        <dbReference type="PROSITE-ProRule" id="PRU10007"/>
    </source>
</evidence>
<dbReference type="InterPro" id="IPR016161">
    <property type="entry name" value="Ald_DH/histidinol_DH"/>
</dbReference>
<dbReference type="STRING" id="665126.ABB55_24475"/>
<comment type="caution">
    <text evidence="7">The sequence shown here is derived from an EMBL/GenBank/DDBJ whole genome shotgun (WGS) entry which is preliminary data.</text>
</comment>